<proteinExistence type="predicted"/>
<evidence type="ECO:0000313" key="2">
    <source>
        <dbReference type="EMBL" id="RKO84618.1"/>
    </source>
</evidence>
<evidence type="ECO:0000259" key="1">
    <source>
        <dbReference type="Pfam" id="PF02602"/>
    </source>
</evidence>
<feature type="non-terminal residue" evidence="2">
    <location>
        <position position="1"/>
    </location>
</feature>
<dbReference type="Proteomes" id="UP000269721">
    <property type="component" value="Unassembled WGS sequence"/>
</dbReference>
<dbReference type="SUPFAM" id="SSF69618">
    <property type="entry name" value="HemD-like"/>
    <property type="match status" value="1"/>
</dbReference>
<feature type="non-terminal residue" evidence="2">
    <location>
        <position position="167"/>
    </location>
</feature>
<dbReference type="GO" id="GO:0006780">
    <property type="term" value="P:uroporphyrinogen III biosynthetic process"/>
    <property type="evidence" value="ECO:0007669"/>
    <property type="project" value="InterPro"/>
</dbReference>
<dbReference type="CDD" id="cd06578">
    <property type="entry name" value="HemD"/>
    <property type="match status" value="1"/>
</dbReference>
<dbReference type="GO" id="GO:0005829">
    <property type="term" value="C:cytosol"/>
    <property type="evidence" value="ECO:0007669"/>
    <property type="project" value="TreeGrafter"/>
</dbReference>
<dbReference type="InterPro" id="IPR036108">
    <property type="entry name" value="4pyrrol_syn_uPrphyn_synt_sf"/>
</dbReference>
<protein>
    <submittedName>
        <fullName evidence="2">Tetrapyrrole biosynthesis, uroporphyrinogen III synthase</fullName>
    </submittedName>
</protein>
<dbReference type="GO" id="GO:0006782">
    <property type="term" value="P:protoporphyrinogen IX biosynthetic process"/>
    <property type="evidence" value="ECO:0007669"/>
    <property type="project" value="UniProtKB-UniPathway"/>
</dbReference>
<feature type="domain" description="Tetrapyrrole biosynthesis uroporphyrinogen III synthase" evidence="1">
    <location>
        <begin position="3"/>
        <end position="163"/>
    </location>
</feature>
<dbReference type="PANTHER" id="PTHR12390:SF0">
    <property type="entry name" value="UROPORPHYRINOGEN-III SYNTHASE"/>
    <property type="match status" value="1"/>
</dbReference>
<dbReference type="AlphaFoldDB" id="A0A4P9W1K2"/>
<organism evidence="2 3">
    <name type="scientific">Blyttiomyces helicus</name>
    <dbReference type="NCBI Taxonomy" id="388810"/>
    <lineage>
        <taxon>Eukaryota</taxon>
        <taxon>Fungi</taxon>
        <taxon>Fungi incertae sedis</taxon>
        <taxon>Chytridiomycota</taxon>
        <taxon>Chytridiomycota incertae sedis</taxon>
        <taxon>Chytridiomycetes</taxon>
        <taxon>Chytridiomycetes incertae sedis</taxon>
        <taxon>Blyttiomyces</taxon>
    </lineage>
</organism>
<dbReference type="GO" id="GO:0004852">
    <property type="term" value="F:uroporphyrinogen-III synthase activity"/>
    <property type="evidence" value="ECO:0007669"/>
    <property type="project" value="InterPro"/>
</dbReference>
<accession>A0A4P9W1K2</accession>
<reference evidence="3" key="1">
    <citation type="journal article" date="2018" name="Nat. Microbiol.">
        <title>Leveraging single-cell genomics to expand the fungal tree of life.</title>
        <authorList>
            <person name="Ahrendt S.R."/>
            <person name="Quandt C.A."/>
            <person name="Ciobanu D."/>
            <person name="Clum A."/>
            <person name="Salamov A."/>
            <person name="Andreopoulos B."/>
            <person name="Cheng J.F."/>
            <person name="Woyke T."/>
            <person name="Pelin A."/>
            <person name="Henrissat B."/>
            <person name="Reynolds N.K."/>
            <person name="Benny G.L."/>
            <person name="Smith M.E."/>
            <person name="James T.Y."/>
            <person name="Grigoriev I.V."/>
        </authorList>
    </citation>
    <scope>NUCLEOTIDE SEQUENCE [LARGE SCALE GENOMIC DNA]</scope>
</reference>
<dbReference type="PANTHER" id="PTHR12390">
    <property type="entry name" value="UROPORPHYRINOGEN III SYNTHASE"/>
    <property type="match status" value="1"/>
</dbReference>
<dbReference type="Gene3D" id="3.40.50.10090">
    <property type="match status" value="2"/>
</dbReference>
<dbReference type="OrthoDB" id="5595751at2759"/>
<dbReference type="InterPro" id="IPR039793">
    <property type="entry name" value="UROS/Hem4"/>
</dbReference>
<name>A0A4P9W1K2_9FUNG</name>
<dbReference type="InterPro" id="IPR003754">
    <property type="entry name" value="4pyrrol_synth_uPrphyn_synth"/>
</dbReference>
<gene>
    <name evidence="2" type="ORF">BDK51DRAFT_13664</name>
</gene>
<dbReference type="UniPathway" id="UPA00251">
    <property type="reaction ID" value="UER00320"/>
</dbReference>
<dbReference type="Pfam" id="PF02602">
    <property type="entry name" value="HEM4"/>
    <property type="match status" value="1"/>
</dbReference>
<evidence type="ECO:0000313" key="3">
    <source>
        <dbReference type="Proteomes" id="UP000269721"/>
    </source>
</evidence>
<dbReference type="EMBL" id="KZ999916">
    <property type="protein sequence ID" value="RKO84618.1"/>
    <property type="molecule type" value="Genomic_DNA"/>
</dbReference>
<sequence length="167" mass="17935">PSWLTKPFYVVGPATAKAARRLNFTPIGESTGTADALASLIIASYPSTSPPLLFLAGDKRRDVLPTRLAEARVPFQELQSYETRPSSRFRADLEAEVGGRAGVDWVVFFSPSGVDVAVNALRELEGWGKTRVACIGPTSERRATEVGLRVEAVAAKPGPQELLDAIV</sequence>
<keyword evidence="3" id="KW-1185">Reference proteome</keyword>